<gene>
    <name evidence="1" type="ORF">M8818_004935</name>
</gene>
<comment type="caution">
    <text evidence="1">The sequence shown here is derived from an EMBL/GenBank/DDBJ whole genome shotgun (WGS) entry which is preliminary data.</text>
</comment>
<protein>
    <submittedName>
        <fullName evidence="1">Uncharacterized protein</fullName>
    </submittedName>
</protein>
<dbReference type="Proteomes" id="UP001320706">
    <property type="component" value="Unassembled WGS sequence"/>
</dbReference>
<keyword evidence="2" id="KW-1185">Reference proteome</keyword>
<name>A0ACC3SB25_9PEZI</name>
<evidence type="ECO:0000313" key="2">
    <source>
        <dbReference type="Proteomes" id="UP001320706"/>
    </source>
</evidence>
<proteinExistence type="predicted"/>
<reference evidence="1" key="1">
    <citation type="submission" date="2024-02" db="EMBL/GenBank/DDBJ databases">
        <title>Metagenome Assembled Genome of Zalaria obscura JY119.</title>
        <authorList>
            <person name="Vighnesh L."/>
            <person name="Jagadeeshwari U."/>
            <person name="Venkata Ramana C."/>
            <person name="Sasikala C."/>
        </authorList>
    </citation>
    <scope>NUCLEOTIDE SEQUENCE</scope>
    <source>
        <strain evidence="1">JY119</strain>
    </source>
</reference>
<evidence type="ECO:0000313" key="1">
    <source>
        <dbReference type="EMBL" id="KAK8205562.1"/>
    </source>
</evidence>
<dbReference type="EMBL" id="JAMKPW020000024">
    <property type="protein sequence ID" value="KAK8205562.1"/>
    <property type="molecule type" value="Genomic_DNA"/>
</dbReference>
<accession>A0ACC3SB25</accession>
<organism evidence="1 2">
    <name type="scientific">Zalaria obscura</name>
    <dbReference type="NCBI Taxonomy" id="2024903"/>
    <lineage>
        <taxon>Eukaryota</taxon>
        <taxon>Fungi</taxon>
        <taxon>Dikarya</taxon>
        <taxon>Ascomycota</taxon>
        <taxon>Pezizomycotina</taxon>
        <taxon>Dothideomycetes</taxon>
        <taxon>Dothideomycetidae</taxon>
        <taxon>Dothideales</taxon>
        <taxon>Zalariaceae</taxon>
        <taxon>Zalaria</taxon>
    </lineage>
</organism>
<sequence>MRFNRPVYTIRGGRKVTSGTERFGVCREALALDAAETDPGLLKKHSVHKSYDASGFTYPSIRTFYHPHPQADKLPTKPIPLPLLVFIHGLGGSIAQFAPLLTSLVNAAPCLAIDLPGCGLSSFEPKAPGAYTTDALASLVAEAIKQHRDAEHGQKVILIGHSMGCSLATLLASRTSPLATLVSEHVTGFVAICPRPEPLDANQASKTKLVRFIPIFLFDLFRAWDRRGGTESASVLRYVGKDADSETKRLQLRFNEQSQSAVFLKMAVGLTPDHSSGRAIGGLPGKEVWTGLKVPTFCIAGEADHVCPPAFVDTIASWFGRPSPEIHDGSKEEALFPSAAGEALSGQETKEDGHVGKRRTSAIDASAATKSPKTMTSESRPPCGPPEPGLDVPFVLKTTVLPKPASHALLYATSTVRIISGLIQSFMATHIDHRLSLGWQLQHLTTEGKWDVKNLQKWQAVDPVSEPIGHIFRAMKTLREVDEKHTPKVFVKEWGFKSGKHQGVRMVVDISHESPVYDPKGLEEGGVEYHKFPTVSKLPPTVDEVHAFNALIDTLRHQIAKEGSKDAVIGVHCHYGFNRTGVFLVSYLVEKLGYRLQDAIEEFAEKRPPGIRHEHFVNELFVRYCVGLQRSPTISE</sequence>